<proteinExistence type="predicted"/>
<evidence type="ECO:0000313" key="1">
    <source>
        <dbReference type="EMBL" id="SVC83025.1"/>
    </source>
</evidence>
<sequence length="158" mass="16841">MKNALWSSNVRLYGLSILLALCLFLIDLPLAAQDCFNCRRGDVSAGQPYTGTINTSDCTLGNGRRYEIVRYVKPAGGMVTITTSSSCDTFMELMSSGCGGMNSNTNCGAWNALGINPQNSCLTGNLPAGTYYFCIFERSGANSCAQYTLAVDEGEAPP</sequence>
<dbReference type="EMBL" id="UINC01113427">
    <property type="protein sequence ID" value="SVC83025.1"/>
    <property type="molecule type" value="Genomic_DNA"/>
</dbReference>
<protein>
    <recommendedName>
        <fullName evidence="2">Peptidase C-terminal archaeal/bacterial domain-containing protein</fullName>
    </recommendedName>
</protein>
<reference evidence="1" key="1">
    <citation type="submission" date="2018-05" db="EMBL/GenBank/DDBJ databases">
        <authorList>
            <person name="Lanie J.A."/>
            <person name="Ng W.-L."/>
            <person name="Kazmierczak K.M."/>
            <person name="Andrzejewski T.M."/>
            <person name="Davidsen T.M."/>
            <person name="Wayne K.J."/>
            <person name="Tettelin H."/>
            <person name="Glass J.I."/>
            <person name="Rusch D."/>
            <person name="Podicherti R."/>
            <person name="Tsui H.-C.T."/>
            <person name="Winkler M.E."/>
        </authorList>
    </citation>
    <scope>NUCLEOTIDE SEQUENCE</scope>
</reference>
<dbReference type="SUPFAM" id="SSF89260">
    <property type="entry name" value="Collagen-binding domain"/>
    <property type="match status" value="1"/>
</dbReference>
<dbReference type="AlphaFoldDB" id="A0A382QDS2"/>
<organism evidence="1">
    <name type="scientific">marine metagenome</name>
    <dbReference type="NCBI Taxonomy" id="408172"/>
    <lineage>
        <taxon>unclassified sequences</taxon>
        <taxon>metagenomes</taxon>
        <taxon>ecological metagenomes</taxon>
    </lineage>
</organism>
<accession>A0A382QDS2</accession>
<name>A0A382QDS2_9ZZZZ</name>
<dbReference type="Gene3D" id="2.60.120.380">
    <property type="match status" value="1"/>
</dbReference>
<evidence type="ECO:0008006" key="2">
    <source>
        <dbReference type="Google" id="ProtNLM"/>
    </source>
</evidence>
<feature type="non-terminal residue" evidence="1">
    <location>
        <position position="158"/>
    </location>
</feature>
<gene>
    <name evidence="1" type="ORF">METZ01_LOCUS335879</name>
</gene>